<evidence type="ECO:0000259" key="2">
    <source>
        <dbReference type="SMART" id="SM00867"/>
    </source>
</evidence>
<reference evidence="3 4" key="1">
    <citation type="submission" date="2013-06" db="EMBL/GenBank/DDBJ databases">
        <title>Whole genome shotgun sequence of Bacillus selenatarsenatis SF-1.</title>
        <authorList>
            <person name="Kuroda M."/>
            <person name="Sei K."/>
            <person name="Yamashita M."/>
            <person name="Ike M."/>
        </authorList>
    </citation>
    <scope>NUCLEOTIDE SEQUENCE [LARGE SCALE GENOMIC DNA]</scope>
    <source>
        <strain evidence="3 4">SF-1</strain>
    </source>
</reference>
<keyword evidence="4" id="KW-1185">Reference proteome</keyword>
<proteinExistence type="inferred from homology"/>
<accession>A0A0A8XBK6</accession>
<dbReference type="RefSeq" id="WP_041968239.1">
    <property type="nucleotide sequence ID" value="NZ_BASE01000136.1"/>
</dbReference>
<dbReference type="EMBL" id="BASE01000136">
    <property type="protein sequence ID" value="GAM16659.1"/>
    <property type="molecule type" value="Genomic_DNA"/>
</dbReference>
<dbReference type="Gene3D" id="2.40.128.110">
    <property type="entry name" value="Lipid/polyisoprenoid-binding, YceI-like"/>
    <property type="match status" value="1"/>
</dbReference>
<name>A0A0A8XBK6_MESS1</name>
<dbReference type="SUPFAM" id="SSF101874">
    <property type="entry name" value="YceI-like"/>
    <property type="match status" value="1"/>
</dbReference>
<feature type="domain" description="Lipid/polyisoprenoid-binding YceI-like" evidence="2">
    <location>
        <begin position="3"/>
        <end position="172"/>
    </location>
</feature>
<dbReference type="PANTHER" id="PTHR34406">
    <property type="entry name" value="PROTEIN YCEI"/>
    <property type="match status" value="1"/>
</dbReference>
<dbReference type="Pfam" id="PF04264">
    <property type="entry name" value="YceI"/>
    <property type="match status" value="1"/>
</dbReference>
<evidence type="ECO:0000313" key="4">
    <source>
        <dbReference type="Proteomes" id="UP000031014"/>
    </source>
</evidence>
<comment type="similarity">
    <text evidence="1">Belongs to the UPF0312 family.</text>
</comment>
<protein>
    <submittedName>
        <fullName evidence="3">YceI like family protein</fullName>
    </submittedName>
</protein>
<comment type="caution">
    <text evidence="3">The sequence shown here is derived from an EMBL/GenBank/DDBJ whole genome shotgun (WGS) entry which is preliminary data.</text>
</comment>
<dbReference type="Proteomes" id="UP000031014">
    <property type="component" value="Unassembled WGS sequence"/>
</dbReference>
<dbReference type="SMART" id="SM00867">
    <property type="entry name" value="YceI"/>
    <property type="match status" value="1"/>
</dbReference>
<dbReference type="OrthoDB" id="9811006at2"/>
<dbReference type="STRING" id="1321606.SAMD00020551_4889"/>
<organism evidence="3 4">
    <name type="scientific">Mesobacillus selenatarsenatis (strain DSM 18680 / JCM 14380 / FERM P-15431 / SF-1)</name>
    <dbReference type="NCBI Taxonomy" id="1321606"/>
    <lineage>
        <taxon>Bacteria</taxon>
        <taxon>Bacillati</taxon>
        <taxon>Bacillota</taxon>
        <taxon>Bacilli</taxon>
        <taxon>Bacillales</taxon>
        <taxon>Bacillaceae</taxon>
        <taxon>Mesobacillus</taxon>
    </lineage>
</organism>
<gene>
    <name evidence="3" type="ORF">SAMD00020551_4889</name>
</gene>
<sequence>MAKFVVDQAHSALGFEVKHMMVSKVKGQFGSYSADVEAADLTDLTTASIAFKIDVASIDTRNEDRENHLKSADFFDVENYPTIDFKSTSITRDGDDYKVTGDLTIKDVTKPVTFDVEFGGKGTNPWGVEVYGFEAEAKVNREEFGLTWNAPLETGGVLVGKDIKIKVELEVNPAA</sequence>
<dbReference type="AlphaFoldDB" id="A0A0A8XBK6"/>
<dbReference type="PANTHER" id="PTHR34406:SF1">
    <property type="entry name" value="PROTEIN YCEI"/>
    <property type="match status" value="1"/>
</dbReference>
<evidence type="ECO:0000256" key="1">
    <source>
        <dbReference type="ARBA" id="ARBA00008812"/>
    </source>
</evidence>
<dbReference type="InterPro" id="IPR007372">
    <property type="entry name" value="Lipid/polyisoprenoid-bd_YceI"/>
</dbReference>
<evidence type="ECO:0000313" key="3">
    <source>
        <dbReference type="EMBL" id="GAM16659.1"/>
    </source>
</evidence>
<dbReference type="InterPro" id="IPR036761">
    <property type="entry name" value="TTHA0802/YceI-like_sf"/>
</dbReference>